<dbReference type="EMBL" id="JBHSBI010000019">
    <property type="protein sequence ID" value="MFC4012112.1"/>
    <property type="molecule type" value="Genomic_DNA"/>
</dbReference>
<evidence type="ECO:0000313" key="5">
    <source>
        <dbReference type="Proteomes" id="UP001595851"/>
    </source>
</evidence>
<protein>
    <submittedName>
        <fullName evidence="4">MerR family transcriptional regulator</fullName>
    </submittedName>
</protein>
<keyword evidence="5" id="KW-1185">Reference proteome</keyword>
<dbReference type="InterPro" id="IPR047057">
    <property type="entry name" value="MerR_fam"/>
</dbReference>
<evidence type="ECO:0000259" key="3">
    <source>
        <dbReference type="PROSITE" id="PS50937"/>
    </source>
</evidence>
<reference evidence="5" key="1">
    <citation type="journal article" date="2019" name="Int. J. Syst. Evol. Microbiol.">
        <title>The Global Catalogue of Microorganisms (GCM) 10K type strain sequencing project: providing services to taxonomists for standard genome sequencing and annotation.</title>
        <authorList>
            <consortium name="The Broad Institute Genomics Platform"/>
            <consortium name="The Broad Institute Genome Sequencing Center for Infectious Disease"/>
            <person name="Wu L."/>
            <person name="Ma J."/>
        </authorList>
    </citation>
    <scope>NUCLEOTIDE SEQUENCE [LARGE SCALE GENOMIC DNA]</scope>
    <source>
        <strain evidence="5">TBRC 1276</strain>
    </source>
</reference>
<feature type="domain" description="HTH merR-type" evidence="3">
    <location>
        <begin position="2"/>
        <end position="71"/>
    </location>
</feature>
<dbReference type="PROSITE" id="PS50937">
    <property type="entry name" value="HTH_MERR_2"/>
    <property type="match status" value="1"/>
</dbReference>
<dbReference type="Proteomes" id="UP001595851">
    <property type="component" value="Unassembled WGS sequence"/>
</dbReference>
<proteinExistence type="predicted"/>
<organism evidence="4 5">
    <name type="scientific">Nonomuraea purpurea</name>
    <dbReference type="NCBI Taxonomy" id="1849276"/>
    <lineage>
        <taxon>Bacteria</taxon>
        <taxon>Bacillati</taxon>
        <taxon>Actinomycetota</taxon>
        <taxon>Actinomycetes</taxon>
        <taxon>Streptosporangiales</taxon>
        <taxon>Streptosporangiaceae</taxon>
        <taxon>Nonomuraea</taxon>
    </lineage>
</organism>
<dbReference type="SMART" id="SM00422">
    <property type="entry name" value="HTH_MERR"/>
    <property type="match status" value="1"/>
</dbReference>
<dbReference type="RefSeq" id="WP_379532033.1">
    <property type="nucleotide sequence ID" value="NZ_JBHSBI010000019.1"/>
</dbReference>
<dbReference type="PANTHER" id="PTHR30204:SF93">
    <property type="entry name" value="HTH MERR-TYPE DOMAIN-CONTAINING PROTEIN"/>
    <property type="match status" value="1"/>
</dbReference>
<dbReference type="Gene3D" id="1.10.1660.10">
    <property type="match status" value="1"/>
</dbReference>
<evidence type="ECO:0000256" key="2">
    <source>
        <dbReference type="SAM" id="MobiDB-lite"/>
    </source>
</evidence>
<dbReference type="InterPro" id="IPR009061">
    <property type="entry name" value="DNA-bd_dom_put_sf"/>
</dbReference>
<comment type="caution">
    <text evidence="4">The sequence shown here is derived from an EMBL/GenBank/DDBJ whole genome shotgun (WGS) entry which is preliminary data.</text>
</comment>
<name>A0ABV8GHE4_9ACTN</name>
<accession>A0ABV8GHE4</accession>
<sequence>MAWSTRRLAKLTDSTVKAIRHYHEIGLLDEPERAANGYKQYQVAHLIRMLQIKRLRDLGVSLSQIAAMERADEDPDEAIRLLDAELAATIERLNRIRAELAVILRHRAPMHVPPMLAPISQDLSDREQSLLTVFSAVFSEESMEKVRQIIAEDDDIQAALDALPPDADDAAVARLAERMAPMVRRSREKHPWLNDLLADSPLGVELAGNTLGHAVVEFYNPAQIRVMQRMNAILEKETAADDDQTRQSLTRKRERRTTTGA</sequence>
<dbReference type="Pfam" id="PF13411">
    <property type="entry name" value="MerR_1"/>
    <property type="match status" value="1"/>
</dbReference>
<evidence type="ECO:0000313" key="4">
    <source>
        <dbReference type="EMBL" id="MFC4012112.1"/>
    </source>
</evidence>
<gene>
    <name evidence="4" type="ORF">ACFOY2_33095</name>
</gene>
<dbReference type="CDD" id="cd00592">
    <property type="entry name" value="HTH_MerR-like"/>
    <property type="match status" value="1"/>
</dbReference>
<keyword evidence="1" id="KW-0238">DNA-binding</keyword>
<dbReference type="PANTHER" id="PTHR30204">
    <property type="entry name" value="REDOX-CYCLING DRUG-SENSING TRANSCRIPTIONAL ACTIVATOR SOXR"/>
    <property type="match status" value="1"/>
</dbReference>
<dbReference type="SUPFAM" id="SSF46955">
    <property type="entry name" value="Putative DNA-binding domain"/>
    <property type="match status" value="1"/>
</dbReference>
<evidence type="ECO:0000256" key="1">
    <source>
        <dbReference type="ARBA" id="ARBA00023125"/>
    </source>
</evidence>
<dbReference type="InterPro" id="IPR000551">
    <property type="entry name" value="MerR-type_HTH_dom"/>
</dbReference>
<feature type="region of interest" description="Disordered" evidence="2">
    <location>
        <begin position="237"/>
        <end position="261"/>
    </location>
</feature>